<feature type="non-terminal residue" evidence="11">
    <location>
        <position position="222"/>
    </location>
</feature>
<keyword evidence="8" id="KW-0067">ATP-binding</keyword>
<dbReference type="GO" id="GO:0005737">
    <property type="term" value="C:cytoplasm"/>
    <property type="evidence" value="ECO:0007669"/>
    <property type="project" value="UniProtKB-SubCell"/>
</dbReference>
<dbReference type="GO" id="GO:0002949">
    <property type="term" value="P:tRNA threonylcarbamoyladenosine modification"/>
    <property type="evidence" value="ECO:0007669"/>
    <property type="project" value="InterPro"/>
</dbReference>
<organism evidence="11">
    <name type="scientific">Tetraselmis sp. GSL018</name>
    <dbReference type="NCBI Taxonomy" id="582737"/>
    <lineage>
        <taxon>Eukaryota</taxon>
        <taxon>Viridiplantae</taxon>
        <taxon>Chlorophyta</taxon>
        <taxon>core chlorophytes</taxon>
        <taxon>Chlorodendrophyceae</taxon>
        <taxon>Chlorodendrales</taxon>
        <taxon>Chlorodendraceae</taxon>
        <taxon>Tetraselmis</taxon>
    </lineage>
</organism>
<keyword evidence="6" id="KW-0479">Metal-binding</keyword>
<evidence type="ECO:0000256" key="4">
    <source>
        <dbReference type="ARBA" id="ARBA00022490"/>
    </source>
</evidence>
<dbReference type="SUPFAM" id="SSF52540">
    <property type="entry name" value="P-loop containing nucleoside triphosphate hydrolases"/>
    <property type="match status" value="1"/>
</dbReference>
<evidence type="ECO:0000256" key="2">
    <source>
        <dbReference type="ARBA" id="ARBA00007599"/>
    </source>
</evidence>
<reference evidence="11" key="1">
    <citation type="submission" date="2014-05" db="EMBL/GenBank/DDBJ databases">
        <title>The transcriptome of the halophilic microalga Tetraselmis sp. GSL018 isolated from the Great Salt Lake, Utah.</title>
        <authorList>
            <person name="Jinkerson R.E."/>
            <person name="D'Adamo S."/>
            <person name="Posewitz M.C."/>
        </authorList>
    </citation>
    <scope>NUCLEOTIDE SEQUENCE</scope>
    <source>
        <strain evidence="11">GSL018</strain>
    </source>
</reference>
<keyword evidence="4" id="KW-0963">Cytoplasm</keyword>
<dbReference type="EMBL" id="GBEZ01011009">
    <property type="protein sequence ID" value="JAC74734.1"/>
    <property type="molecule type" value="Transcribed_RNA"/>
</dbReference>
<dbReference type="PANTHER" id="PTHR33540:SF2">
    <property type="entry name" value="TRNA THREONYLCARBAMOYLADENOSINE BIOSYNTHESIS PROTEIN TSAE"/>
    <property type="match status" value="1"/>
</dbReference>
<name>A0A061RVF4_9CHLO</name>
<evidence type="ECO:0000256" key="1">
    <source>
        <dbReference type="ARBA" id="ARBA00004496"/>
    </source>
</evidence>
<comment type="similarity">
    <text evidence="2">Belongs to the TsaE family.</text>
</comment>
<dbReference type="GO" id="GO:0046872">
    <property type="term" value="F:metal ion binding"/>
    <property type="evidence" value="ECO:0007669"/>
    <property type="project" value="UniProtKB-KW"/>
</dbReference>
<dbReference type="InterPro" id="IPR027417">
    <property type="entry name" value="P-loop_NTPase"/>
</dbReference>
<evidence type="ECO:0000256" key="9">
    <source>
        <dbReference type="ARBA" id="ARBA00022842"/>
    </source>
</evidence>
<evidence type="ECO:0000256" key="5">
    <source>
        <dbReference type="ARBA" id="ARBA00022694"/>
    </source>
</evidence>
<sequence>SHTAVGDCYCLQGEVGVGKSCFSRAFIREAADDMELPVPSPTFLLVNVYDEQDGVPIFHFDLYRLSGELDLGRVGFDEALRSGVCLVEWAENLRGLRPDRRMDIAIEAVPEADEGLYRHLVTAEDLSAGSYVDSGDEEDSDEGDLAYADRKWRLITFTAHGERMAGKLRRRCAAARRLGSGSWAAVRAGQCLASGAPLLPLFAAARAGQSGKGALRGRGRPL</sequence>
<gene>
    <name evidence="11" type="primary">TSAE</name>
    <name evidence="11" type="ORF">TSPGSL018_25148</name>
</gene>
<accession>A0A061RVF4</accession>
<keyword evidence="5" id="KW-0819">tRNA processing</keyword>
<evidence type="ECO:0000313" key="11">
    <source>
        <dbReference type="EMBL" id="JAC74734.1"/>
    </source>
</evidence>
<comment type="subcellular location">
    <subcellularLocation>
        <location evidence="1">Cytoplasm</location>
    </subcellularLocation>
</comment>
<feature type="non-terminal residue" evidence="11">
    <location>
        <position position="1"/>
    </location>
</feature>
<evidence type="ECO:0000256" key="7">
    <source>
        <dbReference type="ARBA" id="ARBA00022741"/>
    </source>
</evidence>
<dbReference type="PANTHER" id="PTHR33540">
    <property type="entry name" value="TRNA THREONYLCARBAMOYLADENOSINE BIOSYNTHESIS PROTEIN TSAE"/>
    <property type="match status" value="1"/>
</dbReference>
<protein>
    <recommendedName>
        <fullName evidence="3">tRNA threonylcarbamoyladenosine biosynthesis protein TsaE</fullName>
    </recommendedName>
    <alternativeName>
        <fullName evidence="10">t(6)A37 threonylcarbamoyladenosine biosynthesis protein TsaE</fullName>
    </alternativeName>
</protein>
<dbReference type="AlphaFoldDB" id="A0A061RVF4"/>
<keyword evidence="7" id="KW-0547">Nucleotide-binding</keyword>
<dbReference type="Gene3D" id="3.40.50.300">
    <property type="entry name" value="P-loop containing nucleotide triphosphate hydrolases"/>
    <property type="match status" value="1"/>
</dbReference>
<evidence type="ECO:0000256" key="6">
    <source>
        <dbReference type="ARBA" id="ARBA00022723"/>
    </source>
</evidence>
<dbReference type="GO" id="GO:0005524">
    <property type="term" value="F:ATP binding"/>
    <property type="evidence" value="ECO:0007669"/>
    <property type="project" value="UniProtKB-KW"/>
</dbReference>
<evidence type="ECO:0000256" key="8">
    <source>
        <dbReference type="ARBA" id="ARBA00022840"/>
    </source>
</evidence>
<dbReference type="Pfam" id="PF02367">
    <property type="entry name" value="TsaE"/>
    <property type="match status" value="1"/>
</dbReference>
<dbReference type="InterPro" id="IPR003442">
    <property type="entry name" value="T6A_TsaE"/>
</dbReference>
<evidence type="ECO:0000256" key="3">
    <source>
        <dbReference type="ARBA" id="ARBA00019010"/>
    </source>
</evidence>
<evidence type="ECO:0000256" key="10">
    <source>
        <dbReference type="ARBA" id="ARBA00032441"/>
    </source>
</evidence>
<keyword evidence="9" id="KW-0460">Magnesium</keyword>
<dbReference type="NCBIfam" id="TIGR00150">
    <property type="entry name" value="T6A_YjeE"/>
    <property type="match status" value="1"/>
</dbReference>
<proteinExistence type="inferred from homology"/>